<sequence>MVIMQPILTWQKNNEGTLLQCFCH</sequence>
<proteinExistence type="predicted"/>
<evidence type="ECO:0000313" key="1">
    <source>
        <dbReference type="EMBL" id="MBX43448.1"/>
    </source>
</evidence>
<accession>A0A2P2NLU0</accession>
<protein>
    <submittedName>
        <fullName evidence="1">Uncharacterized protein</fullName>
    </submittedName>
</protein>
<reference evidence="1" key="1">
    <citation type="submission" date="2018-02" db="EMBL/GenBank/DDBJ databases">
        <title>Rhizophora mucronata_Transcriptome.</title>
        <authorList>
            <person name="Meera S.P."/>
            <person name="Sreeshan A."/>
            <person name="Augustine A."/>
        </authorList>
    </citation>
    <scope>NUCLEOTIDE SEQUENCE</scope>
    <source>
        <tissue evidence="1">Leaf</tissue>
    </source>
</reference>
<name>A0A2P2NLU0_RHIMU</name>
<dbReference type="EMBL" id="GGEC01062964">
    <property type="protein sequence ID" value="MBX43448.1"/>
    <property type="molecule type" value="Transcribed_RNA"/>
</dbReference>
<dbReference type="AlphaFoldDB" id="A0A2P2NLU0"/>
<organism evidence="1">
    <name type="scientific">Rhizophora mucronata</name>
    <name type="common">Asiatic mangrove</name>
    <dbReference type="NCBI Taxonomy" id="61149"/>
    <lineage>
        <taxon>Eukaryota</taxon>
        <taxon>Viridiplantae</taxon>
        <taxon>Streptophyta</taxon>
        <taxon>Embryophyta</taxon>
        <taxon>Tracheophyta</taxon>
        <taxon>Spermatophyta</taxon>
        <taxon>Magnoliopsida</taxon>
        <taxon>eudicotyledons</taxon>
        <taxon>Gunneridae</taxon>
        <taxon>Pentapetalae</taxon>
        <taxon>rosids</taxon>
        <taxon>fabids</taxon>
        <taxon>Malpighiales</taxon>
        <taxon>Rhizophoraceae</taxon>
        <taxon>Rhizophora</taxon>
    </lineage>
</organism>